<gene>
    <name evidence="1" type="ORF">OXX778_LOCUS21891</name>
</gene>
<comment type="caution">
    <text evidence="1">The sequence shown here is derived from an EMBL/GenBank/DDBJ whole genome shotgun (WGS) entry which is preliminary data.</text>
</comment>
<dbReference type="Proteomes" id="UP000663879">
    <property type="component" value="Unassembled WGS sequence"/>
</dbReference>
<reference evidence="1" key="1">
    <citation type="submission" date="2021-02" db="EMBL/GenBank/DDBJ databases">
        <authorList>
            <person name="Nowell W R."/>
        </authorList>
    </citation>
    <scope>NUCLEOTIDE SEQUENCE</scope>
    <source>
        <strain evidence="1">Ploen Becks lab</strain>
    </source>
</reference>
<keyword evidence="2" id="KW-1185">Reference proteome</keyword>
<evidence type="ECO:0000313" key="1">
    <source>
        <dbReference type="EMBL" id="CAF1117308.1"/>
    </source>
</evidence>
<dbReference type="EMBL" id="CAJNOC010008571">
    <property type="protein sequence ID" value="CAF1117308.1"/>
    <property type="molecule type" value="Genomic_DNA"/>
</dbReference>
<dbReference type="AlphaFoldDB" id="A0A814Q9N7"/>
<feature type="non-terminal residue" evidence="1">
    <location>
        <position position="1"/>
    </location>
</feature>
<evidence type="ECO:0000313" key="2">
    <source>
        <dbReference type="Proteomes" id="UP000663879"/>
    </source>
</evidence>
<organism evidence="1 2">
    <name type="scientific">Brachionus calyciflorus</name>
    <dbReference type="NCBI Taxonomy" id="104777"/>
    <lineage>
        <taxon>Eukaryota</taxon>
        <taxon>Metazoa</taxon>
        <taxon>Spiralia</taxon>
        <taxon>Gnathifera</taxon>
        <taxon>Rotifera</taxon>
        <taxon>Eurotatoria</taxon>
        <taxon>Monogononta</taxon>
        <taxon>Pseudotrocha</taxon>
        <taxon>Ploima</taxon>
        <taxon>Brachionidae</taxon>
        <taxon>Brachionus</taxon>
    </lineage>
</organism>
<protein>
    <submittedName>
        <fullName evidence="1">Uncharacterized protein</fullName>
    </submittedName>
</protein>
<sequence>HHPSYFLLINFNQFSFTKKLSIIFKIKNNGDNSKV</sequence>
<proteinExistence type="predicted"/>
<name>A0A814Q9N7_9BILA</name>
<accession>A0A814Q9N7</accession>